<reference evidence="1 2" key="1">
    <citation type="journal article" date="2018" name="Mycol. Prog.">
        <title>Coniella lustricola, a new species from submerged detritus.</title>
        <authorList>
            <person name="Raudabaugh D.B."/>
            <person name="Iturriaga T."/>
            <person name="Carver A."/>
            <person name="Mondo S."/>
            <person name="Pangilinan J."/>
            <person name="Lipzen A."/>
            <person name="He G."/>
            <person name="Amirebrahimi M."/>
            <person name="Grigoriev I.V."/>
            <person name="Miller A.N."/>
        </authorList>
    </citation>
    <scope>NUCLEOTIDE SEQUENCE [LARGE SCALE GENOMIC DNA]</scope>
    <source>
        <strain evidence="1 2">B22-T-1</strain>
    </source>
</reference>
<accession>A0A2T3AC44</accession>
<evidence type="ECO:0000313" key="2">
    <source>
        <dbReference type="Proteomes" id="UP000241462"/>
    </source>
</evidence>
<name>A0A2T3AC44_9PEZI</name>
<protein>
    <submittedName>
        <fullName evidence="1">Uncharacterized protein</fullName>
    </submittedName>
</protein>
<evidence type="ECO:0000313" key="1">
    <source>
        <dbReference type="EMBL" id="PSR90769.1"/>
    </source>
</evidence>
<dbReference type="Proteomes" id="UP000241462">
    <property type="component" value="Unassembled WGS sequence"/>
</dbReference>
<keyword evidence="2" id="KW-1185">Reference proteome</keyword>
<dbReference type="EMBL" id="KZ678415">
    <property type="protein sequence ID" value="PSR90769.1"/>
    <property type="molecule type" value="Genomic_DNA"/>
</dbReference>
<proteinExistence type="predicted"/>
<dbReference type="AlphaFoldDB" id="A0A2T3AC44"/>
<organism evidence="1 2">
    <name type="scientific">Coniella lustricola</name>
    <dbReference type="NCBI Taxonomy" id="2025994"/>
    <lineage>
        <taxon>Eukaryota</taxon>
        <taxon>Fungi</taxon>
        <taxon>Dikarya</taxon>
        <taxon>Ascomycota</taxon>
        <taxon>Pezizomycotina</taxon>
        <taxon>Sordariomycetes</taxon>
        <taxon>Sordariomycetidae</taxon>
        <taxon>Diaporthales</taxon>
        <taxon>Schizoparmaceae</taxon>
        <taxon>Coniella</taxon>
    </lineage>
</organism>
<gene>
    <name evidence="1" type="ORF">BD289DRAFT_497333</name>
</gene>
<dbReference type="InParanoid" id="A0A2T3AC44"/>
<sequence>MDRSFGCPVHTSRWHITPAIGEGKKEKRVPSSESETMQALFGRRPESDNLGTVQHSSAKGGCYTARSGISLPTCFAVEHPADCPSILTGLVHTQARRSAWAAPARISVHRTATPPGLTTLTEAKQWKESASPGWAGGQGAVISAAERPGASRALAQQSLS</sequence>